<evidence type="ECO:0000256" key="1">
    <source>
        <dbReference type="SAM" id="MobiDB-lite"/>
    </source>
</evidence>
<reference evidence="2" key="1">
    <citation type="submission" date="2019-07" db="EMBL/GenBank/DDBJ databases">
        <authorList>
            <person name="Weber M."/>
            <person name="Kostadinov I."/>
            <person name="Kostadinov D I."/>
        </authorList>
    </citation>
    <scope>NUCLEOTIDE SEQUENCE</scope>
    <source>
        <strain evidence="2">Gfbio:sag-sample-m06:053724c1-46a9-4a36-b237-ea2bf867836b</strain>
    </source>
</reference>
<name>A0A7D9D425_9GAMM</name>
<proteinExistence type="predicted"/>
<protein>
    <submittedName>
        <fullName evidence="2">Uncharacterized protein</fullName>
    </submittedName>
</protein>
<gene>
    <name evidence="2" type="ORF">JTBM06_V1_10015</name>
</gene>
<dbReference type="AlphaFoldDB" id="A0A7D9D425"/>
<organism evidence="2">
    <name type="scientific">uncultured Woeseiaceae bacterium</name>
    <dbReference type="NCBI Taxonomy" id="1983305"/>
    <lineage>
        <taxon>Bacteria</taxon>
        <taxon>Pseudomonadati</taxon>
        <taxon>Pseudomonadota</taxon>
        <taxon>Gammaproteobacteria</taxon>
        <taxon>Woeseiales</taxon>
        <taxon>Woeseiaceae</taxon>
        <taxon>environmental samples</taxon>
    </lineage>
</organism>
<sequence>MVEATPTIPNEIRLSSTDGCRTESLGISDFRGSAFHMTADRSKGVIVWSEEVIDNLADVVWRLDFTVDVSVNPDGELDLGAPVQILPLVGEEAAPGDSLGHGSLDIWGDATHDSLYLTVLRMRSIKSGPDAGGKFREALIYDLNDLTGNLAGPAPDERLLFHLSFGPGEEDKYGDWLDADPMNLQDCRTVLYPQFVPTCYLPEALRFNPSGTRLYLERGLSRDLLDPDDDPWHTVMRIKTDDMAAGLALADWDLAGPELVYTGTNTNDRDRPGGDVPGGMVPRPDDDVAVLPSPEYIAVVQDTDGSRRTSFASILNADQCASDLAPYAGGNLEGPPDLWRSCIDNGQFLAGSFPGTGDSWQSPEALLKSSFQDPEFDIHRVYVTGALAGTEQLMIETARFGDTGN</sequence>
<dbReference type="EMBL" id="LR633967">
    <property type="protein sequence ID" value="VUX55293.1"/>
    <property type="molecule type" value="Genomic_DNA"/>
</dbReference>
<feature type="region of interest" description="Disordered" evidence="1">
    <location>
        <begin position="263"/>
        <end position="285"/>
    </location>
</feature>
<accession>A0A7D9D425</accession>
<evidence type="ECO:0000313" key="2">
    <source>
        <dbReference type="EMBL" id="VUX55293.1"/>
    </source>
</evidence>